<reference evidence="5" key="1">
    <citation type="submission" date="2020-07" db="EMBL/GenBank/DDBJ databases">
        <authorList>
            <person name="Pettersson B.M.F."/>
            <person name="Behra P.R.K."/>
            <person name="Ramesh M."/>
            <person name="Das S."/>
            <person name="Dasgupta S."/>
            <person name="Kirsebom L.A."/>
        </authorList>
    </citation>
    <scope>NUCLEOTIDE SEQUENCE</scope>
    <source>
        <strain evidence="5">DSM 45406</strain>
    </source>
</reference>
<comment type="subcellular location">
    <subcellularLocation>
        <location evidence="1">Periplasm</location>
    </subcellularLocation>
</comment>
<keyword evidence="3" id="KW-0732">Signal</keyword>
<reference evidence="5" key="2">
    <citation type="journal article" date="2022" name="BMC Genomics">
        <title>Comparative genome analysis of mycobacteria focusing on tRNA and non-coding RNA.</title>
        <authorList>
            <person name="Behra P.R.K."/>
            <person name="Pettersson B.M.F."/>
            <person name="Ramesh M."/>
            <person name="Das S."/>
            <person name="Dasgupta S."/>
            <person name="Kirsebom L.A."/>
        </authorList>
    </citation>
    <scope>NUCLEOTIDE SEQUENCE</scope>
    <source>
        <strain evidence="5">DSM 45406</strain>
    </source>
</reference>
<evidence type="ECO:0000256" key="1">
    <source>
        <dbReference type="ARBA" id="ARBA00004418"/>
    </source>
</evidence>
<evidence type="ECO:0000256" key="3">
    <source>
        <dbReference type="ARBA" id="ARBA00022729"/>
    </source>
</evidence>
<organism evidence="5 8">
    <name type="scientific">Mycolicibacterium rufum</name>
    <dbReference type="NCBI Taxonomy" id="318424"/>
    <lineage>
        <taxon>Bacteria</taxon>
        <taxon>Bacillati</taxon>
        <taxon>Actinomycetota</taxon>
        <taxon>Actinomycetes</taxon>
        <taxon>Mycobacteriales</taxon>
        <taxon>Mycobacteriaceae</taxon>
        <taxon>Mycolicibacterium</taxon>
    </lineage>
</organism>
<feature type="domain" description="SsuA/THI5-like" evidence="4">
    <location>
        <begin position="40"/>
        <end position="259"/>
    </location>
</feature>
<evidence type="ECO:0000313" key="6">
    <source>
        <dbReference type="EMBL" id="ULP39064.1"/>
    </source>
</evidence>
<dbReference type="PANTHER" id="PTHR30024:SF47">
    <property type="entry name" value="TAURINE-BINDING PERIPLASMIC PROTEIN"/>
    <property type="match status" value="1"/>
</dbReference>
<dbReference type="Gene3D" id="3.40.190.10">
    <property type="entry name" value="Periplasmic binding protein-like II"/>
    <property type="match status" value="2"/>
</dbReference>
<name>A0A9X3BT05_9MYCO</name>
<protein>
    <submittedName>
        <fullName evidence="5">ABC transporter substrate-binding protein</fullName>
    </submittedName>
</protein>
<dbReference type="Pfam" id="PF09084">
    <property type="entry name" value="NMT1"/>
    <property type="match status" value="1"/>
</dbReference>
<comment type="similarity">
    <text evidence="2">Belongs to the bacterial solute-binding protein SsuA/TauA family.</text>
</comment>
<evidence type="ECO:0000313" key="5">
    <source>
        <dbReference type="EMBL" id="MCV7073945.1"/>
    </source>
</evidence>
<dbReference type="Proteomes" id="UP001140272">
    <property type="component" value="Unassembled WGS sequence"/>
</dbReference>
<evidence type="ECO:0000259" key="4">
    <source>
        <dbReference type="Pfam" id="PF09084"/>
    </source>
</evidence>
<dbReference type="Proteomes" id="UP001055159">
    <property type="component" value="Chromosome"/>
</dbReference>
<accession>A0A9X3BT05</accession>
<keyword evidence="7" id="KW-1185">Reference proteome</keyword>
<proteinExistence type="inferred from homology"/>
<dbReference type="SUPFAM" id="SSF53850">
    <property type="entry name" value="Periplasmic binding protein-like II"/>
    <property type="match status" value="1"/>
</dbReference>
<evidence type="ECO:0000313" key="7">
    <source>
        <dbReference type="Proteomes" id="UP001055159"/>
    </source>
</evidence>
<dbReference type="GO" id="GO:0042597">
    <property type="term" value="C:periplasmic space"/>
    <property type="evidence" value="ECO:0007669"/>
    <property type="project" value="UniProtKB-SubCell"/>
</dbReference>
<evidence type="ECO:0000313" key="8">
    <source>
        <dbReference type="Proteomes" id="UP001140272"/>
    </source>
</evidence>
<dbReference type="PANTHER" id="PTHR30024">
    <property type="entry name" value="ALIPHATIC SULFONATES-BINDING PROTEIN-RELATED"/>
    <property type="match status" value="1"/>
</dbReference>
<sequence>MLAAITVVVVLAGCTDDQTGGAGDAPRKTTLRVGLFPAANTLPVHAALTRGIFERHGLDVVLTEGQDLPLFMAAQAKGQYDIAMSTPTLVLVAAQKGLGLQVVSSTAQQTAQRPNAVWITTDPSIRSLADLRGGTLAVPSLTGIITDAVVYLLQRKGLQRNEVRLIQTPFPAMGDQLEAGHVNAAVATLPYSTAIVARGFLAHEDVIVEAVDAASGGAVAEAITTVWTVPRQFALDNPAAMTAWRDALREAVDALESDQNAARAMMADWLGIPSEILDEAPLPDWTVDITPRQLEPYVAIARQVGTIDSDPDTTTLVWQGP</sequence>
<dbReference type="InterPro" id="IPR015168">
    <property type="entry name" value="SsuA/THI5"/>
</dbReference>
<evidence type="ECO:0000256" key="2">
    <source>
        <dbReference type="ARBA" id="ARBA00010742"/>
    </source>
</evidence>
<dbReference type="EMBL" id="CP092427">
    <property type="protein sequence ID" value="ULP39064.1"/>
    <property type="molecule type" value="Genomic_DNA"/>
</dbReference>
<reference evidence="6" key="3">
    <citation type="submission" date="2022-08" db="EMBL/GenBank/DDBJ databases">
        <title>Whole genome sequencing of non-tuberculosis mycobacteria type-strains.</title>
        <authorList>
            <person name="Igarashi Y."/>
            <person name="Osugi A."/>
            <person name="Mitarai S."/>
        </authorList>
    </citation>
    <scope>NUCLEOTIDE SEQUENCE</scope>
    <source>
        <strain evidence="6">JCM 16372</strain>
    </source>
</reference>
<gene>
    <name evidence="5" type="ORF">H7H73_30310</name>
    <name evidence="6" type="ORF">MJO55_12025</name>
</gene>
<dbReference type="AlphaFoldDB" id="A0A9X3BT05"/>
<dbReference type="EMBL" id="JACKRN010000958">
    <property type="protein sequence ID" value="MCV7073945.1"/>
    <property type="molecule type" value="Genomic_DNA"/>
</dbReference>
<dbReference type="RefSeq" id="WP_043408472.1">
    <property type="nucleotide sequence ID" value="NZ_CP092427.2"/>
</dbReference>